<gene>
    <name evidence="1" type="ORF">AsAng_0059680</name>
</gene>
<sequence length="50" mass="5996">MLTKDKIIAISLFLTSYRHIHKLLKINTLKQQKAIFFQLNLFFFKKKGNN</sequence>
<evidence type="ECO:0000313" key="1">
    <source>
        <dbReference type="EMBL" id="BDS15184.1"/>
    </source>
</evidence>
<dbReference type="EMBL" id="AP026867">
    <property type="protein sequence ID" value="BDS15184.1"/>
    <property type="molecule type" value="Genomic_DNA"/>
</dbReference>
<proteinExistence type="predicted"/>
<dbReference type="AlphaFoldDB" id="A0A915YLG3"/>
<keyword evidence="2" id="KW-1185">Reference proteome</keyword>
<protein>
    <submittedName>
        <fullName evidence="1">Uncharacterized protein</fullName>
    </submittedName>
</protein>
<organism evidence="1 2">
    <name type="scientific">Aureispira anguillae</name>
    <dbReference type="NCBI Taxonomy" id="2864201"/>
    <lineage>
        <taxon>Bacteria</taxon>
        <taxon>Pseudomonadati</taxon>
        <taxon>Bacteroidota</taxon>
        <taxon>Saprospiria</taxon>
        <taxon>Saprospirales</taxon>
        <taxon>Saprospiraceae</taxon>
        <taxon>Aureispira</taxon>
    </lineage>
</organism>
<accession>A0A915YLG3</accession>
<evidence type="ECO:0000313" key="2">
    <source>
        <dbReference type="Proteomes" id="UP001060919"/>
    </source>
</evidence>
<dbReference type="Proteomes" id="UP001060919">
    <property type="component" value="Chromosome"/>
</dbReference>
<reference evidence="1" key="1">
    <citation type="submission" date="2022-09" db="EMBL/GenBank/DDBJ databases">
        <title>Aureispira anguillicida sp. nov., isolated from Leptocephalus of Japanese eel Anguilla japonica.</title>
        <authorList>
            <person name="Yuasa K."/>
            <person name="Mekata T."/>
            <person name="Ikunari K."/>
        </authorList>
    </citation>
    <scope>NUCLEOTIDE SEQUENCE</scope>
    <source>
        <strain evidence="1">EL160426</strain>
    </source>
</reference>
<name>A0A915YLG3_9BACT</name>
<dbReference type="KEGG" id="aup:AsAng_0059680"/>